<proteinExistence type="predicted"/>
<dbReference type="RefSeq" id="WP_071717391.1">
    <property type="nucleotide sequence ID" value="NZ_CBCSHB010000017.1"/>
</dbReference>
<evidence type="ECO:0000313" key="1">
    <source>
        <dbReference type="EMBL" id="OJD82534.1"/>
    </source>
</evidence>
<accession>A0A1J9UUK4</accession>
<sequence length="83" mass="9278">MKKLFGLIVVTLLLITIVNGLSDKFLAYQWHFKYKHVDNQFVSYMNVDPGGGSPNLFGSHESNLKYTVNKDIMNRMVDPGGGG</sequence>
<dbReference type="GeneID" id="87589911"/>
<comment type="caution">
    <text evidence="1">The sequence shown here is derived from an EMBL/GenBank/DDBJ whole genome shotgun (WGS) entry which is preliminary data.</text>
</comment>
<dbReference type="AlphaFoldDB" id="A0A1J9UUK4"/>
<dbReference type="EMBL" id="MAOI01000007">
    <property type="protein sequence ID" value="OJD82534.1"/>
    <property type="molecule type" value="Genomic_DNA"/>
</dbReference>
<dbReference type="Proteomes" id="UP000182788">
    <property type="component" value="Unassembled WGS sequence"/>
</dbReference>
<protein>
    <submittedName>
        <fullName evidence="1">Uncharacterized protein</fullName>
    </submittedName>
</protein>
<evidence type="ECO:0000313" key="2">
    <source>
        <dbReference type="Proteomes" id="UP000182788"/>
    </source>
</evidence>
<organism evidence="1 2">
    <name type="scientific">Bacillus paramycoides</name>
    <dbReference type="NCBI Taxonomy" id="2026194"/>
    <lineage>
        <taxon>Bacteria</taxon>
        <taxon>Bacillati</taxon>
        <taxon>Bacillota</taxon>
        <taxon>Bacilli</taxon>
        <taxon>Bacillales</taxon>
        <taxon>Bacillaceae</taxon>
        <taxon>Bacillus</taxon>
        <taxon>Bacillus cereus group</taxon>
    </lineage>
</organism>
<gene>
    <name evidence="1" type="ORF">BAU28_19975</name>
</gene>
<name>A0A1J9UUK4_9BACI</name>
<reference evidence="1 2" key="1">
    <citation type="submission" date="2016-06" db="EMBL/GenBank/DDBJ databases">
        <title>First insights into the genetic diversity and population structure of in the Bacillus cereus group bacteria from diverse marine environments.</title>
        <authorList>
            <person name="Liu Y."/>
            <person name="Lai Q."/>
            <person name="Shao Z."/>
        </authorList>
    </citation>
    <scope>NUCLEOTIDE SEQUENCE [LARGE SCALE GENOMIC DNA]</scope>
    <source>
        <strain evidence="1 2">NH24A2</strain>
    </source>
</reference>